<feature type="region of interest" description="Disordered" evidence="1">
    <location>
        <begin position="763"/>
        <end position="791"/>
    </location>
</feature>
<dbReference type="Gene3D" id="1.20.1610.10">
    <property type="entry name" value="alpha-1,2-mannosidases domains"/>
    <property type="match status" value="1"/>
</dbReference>
<name>A0A0F4GQD9_9PEZI</name>
<dbReference type="GO" id="GO:0005634">
    <property type="term" value="C:nucleus"/>
    <property type="evidence" value="ECO:0007669"/>
    <property type="project" value="TreeGrafter"/>
</dbReference>
<dbReference type="InterPro" id="IPR012939">
    <property type="entry name" value="Glyco_hydro_92"/>
</dbReference>
<feature type="compositionally biased region" description="Gly residues" evidence="1">
    <location>
        <begin position="777"/>
        <end position="791"/>
    </location>
</feature>
<dbReference type="InterPro" id="IPR041371">
    <property type="entry name" value="GH92_N"/>
</dbReference>
<dbReference type="GO" id="GO:0000224">
    <property type="term" value="F:peptide-N4-(N-acetyl-beta-glucosaminyl)asparagine amidase activity"/>
    <property type="evidence" value="ECO:0007669"/>
    <property type="project" value="TreeGrafter"/>
</dbReference>
<dbReference type="FunFam" id="1.20.1050.60:FF:000002">
    <property type="entry name" value="Glycosyl hydrolase family 92"/>
    <property type="match status" value="1"/>
</dbReference>
<evidence type="ECO:0000313" key="5">
    <source>
        <dbReference type="EMBL" id="KJX99659.1"/>
    </source>
</evidence>
<reference evidence="5 6" key="1">
    <citation type="submission" date="2015-03" db="EMBL/GenBank/DDBJ databases">
        <title>RNA-seq based gene annotation and comparative genomics of four Zymoseptoria species reveal species-specific pathogenicity related genes and transposable element activity.</title>
        <authorList>
            <person name="Grandaubert J."/>
            <person name="Bhattacharyya A."/>
            <person name="Stukenbrock E.H."/>
        </authorList>
    </citation>
    <scope>NUCLEOTIDE SEQUENCE [LARGE SCALE GENOMIC DNA]</scope>
    <source>
        <strain evidence="5 6">Zb18110</strain>
    </source>
</reference>
<dbReference type="EMBL" id="LAFY01000346">
    <property type="protein sequence ID" value="KJX99659.1"/>
    <property type="molecule type" value="Genomic_DNA"/>
</dbReference>
<dbReference type="FunFam" id="3.30.2080.10:FF:000001">
    <property type="entry name" value="Alpha-1,2-mannosidase subfamily"/>
    <property type="match status" value="1"/>
</dbReference>
<organism evidence="5 6">
    <name type="scientific">Zymoseptoria brevis</name>
    <dbReference type="NCBI Taxonomy" id="1047168"/>
    <lineage>
        <taxon>Eukaryota</taxon>
        <taxon>Fungi</taxon>
        <taxon>Dikarya</taxon>
        <taxon>Ascomycota</taxon>
        <taxon>Pezizomycotina</taxon>
        <taxon>Dothideomycetes</taxon>
        <taxon>Dothideomycetidae</taxon>
        <taxon>Mycosphaerellales</taxon>
        <taxon>Mycosphaerellaceae</taxon>
        <taxon>Zymoseptoria</taxon>
    </lineage>
</organism>
<evidence type="ECO:0000259" key="4">
    <source>
        <dbReference type="Pfam" id="PF17678"/>
    </source>
</evidence>
<dbReference type="STRING" id="1047168.A0A0F4GQD9"/>
<dbReference type="InterPro" id="IPR005887">
    <property type="entry name" value="GH92_a_mannosidase_put"/>
</dbReference>
<dbReference type="NCBIfam" id="TIGR01180">
    <property type="entry name" value="aman2_put"/>
    <property type="match status" value="1"/>
</dbReference>
<keyword evidence="2" id="KW-0732">Signal</keyword>
<dbReference type="GO" id="GO:0006516">
    <property type="term" value="P:glycoprotein catabolic process"/>
    <property type="evidence" value="ECO:0007669"/>
    <property type="project" value="TreeGrafter"/>
</dbReference>
<dbReference type="PANTHER" id="PTHR12143">
    <property type="entry name" value="PEPTIDE N-GLYCANASE PNGASE -RELATED"/>
    <property type="match status" value="1"/>
</dbReference>
<dbReference type="FunFam" id="2.70.98.10:FF:000010">
    <property type="entry name" value="Alpha-1,2-mannosidase family protein"/>
    <property type="match status" value="1"/>
</dbReference>
<feature type="signal peptide" evidence="2">
    <location>
        <begin position="1"/>
        <end position="23"/>
    </location>
</feature>
<feature type="domain" description="Glycosyl hydrolase family 92 N-terminal" evidence="4">
    <location>
        <begin position="29"/>
        <end position="274"/>
    </location>
</feature>
<evidence type="ECO:0000313" key="6">
    <source>
        <dbReference type="Proteomes" id="UP000033647"/>
    </source>
</evidence>
<comment type="caution">
    <text evidence="5">The sequence shown here is derived from an EMBL/GenBank/DDBJ whole genome shotgun (WGS) entry which is preliminary data.</text>
</comment>
<dbReference type="FunFam" id="1.20.1610.10:FF:000002">
    <property type="entry name" value="Alpha-1,2-mannosidase family protein"/>
    <property type="match status" value="1"/>
</dbReference>
<dbReference type="Pfam" id="PF17678">
    <property type="entry name" value="Glyco_hydro_92N"/>
    <property type="match status" value="1"/>
</dbReference>
<dbReference type="InterPro" id="IPR050883">
    <property type="entry name" value="PNGase"/>
</dbReference>
<dbReference type="Gene3D" id="3.30.2080.10">
    <property type="entry name" value="GH92 mannosidase domain"/>
    <property type="match status" value="1"/>
</dbReference>
<evidence type="ECO:0000256" key="1">
    <source>
        <dbReference type="SAM" id="MobiDB-lite"/>
    </source>
</evidence>
<accession>A0A0F4GQD9</accession>
<dbReference type="AlphaFoldDB" id="A0A0F4GQD9"/>
<feature type="domain" description="Glycosyl hydrolase family 92" evidence="3">
    <location>
        <begin position="280"/>
        <end position="758"/>
    </location>
</feature>
<sequence length="791" mass="87051">MFFSLELLLLGVSALSLAQVCAASDNFNLVDPLIGSLDGGNVFVGASLPFGMAKAVADVSGANTPGFSDDHSNITGFSALHDSGTGGQPSMGNFPISVQPFCEGDTIDGCKFGSKYERAVDYINGTVEAKPGYFAIGLDDGVNVEMTVTEHTALYNFHLPANSTSPMFLLDLTDLQGSRQNASVSVNPETGRISGNGTFFPSFGVGTYQTYFCADFKGAAVRDTGIWTNARGGTEVKELFVNRGYSVYFKIQAGAFIRLQNPSNSTVQVRMGVSFMSTEQACSNAEREIPDFDFDRVRGDAEDQWKQKLSGVTISPGGASEDLQKTFFTGIYRTLISPQNYTGENPLWQTAEPYFDSFYCIWDSFRTEFPFLAITQPEVLSQLVRSLIDTYVHVGWLPDCRMTLCKGYSQGGSNADVVIADAYLKSIPDINWDLAYEAVVNDAENEPFEWGAEGRGGLQSWHALGYIPVNDFDYLGFGPPFHSISRTLEYAYNDYTIAVLANKLNKSSDTDKYLSRASNWKNLHKKDQIAIHPNGTDTGFVGYFQPKYANGTWRYQDPVECSPLGAFCSYSGNPKETFESAIWEYQFFVPHDQAALITLLDGKEAFIRRLDYLHESGLLDIGNEPSELTCFQYHYAGRPGRSSYRLHTYIPSFFNSSRNGLPGNDDSGASGSFLAFSMSGLFPVAGQNVYLIIPPLFESVEYKHPITGKVAKIANANFDPEYKRIYIQNATLNGEPYTKNWIGHDFFLNGGTLVFQLGEEESEWGTRDEDLPPSVSGEGGQYSFGGGMDSL</sequence>
<dbReference type="Gene3D" id="2.70.98.10">
    <property type="match status" value="1"/>
</dbReference>
<dbReference type="OrthoDB" id="449263at2759"/>
<dbReference type="InterPro" id="IPR008928">
    <property type="entry name" value="6-hairpin_glycosidase_sf"/>
</dbReference>
<feature type="chain" id="PRO_5002468730" evidence="2">
    <location>
        <begin position="24"/>
        <end position="791"/>
    </location>
</feature>
<dbReference type="Proteomes" id="UP000033647">
    <property type="component" value="Unassembled WGS sequence"/>
</dbReference>
<keyword evidence="6" id="KW-1185">Reference proteome</keyword>
<dbReference type="GO" id="GO:0005829">
    <property type="term" value="C:cytosol"/>
    <property type="evidence" value="ECO:0007669"/>
    <property type="project" value="TreeGrafter"/>
</dbReference>
<proteinExistence type="predicted"/>
<dbReference type="Gene3D" id="1.20.1050.60">
    <property type="entry name" value="alpha-1,2-mannosidase"/>
    <property type="match status" value="1"/>
</dbReference>
<dbReference type="SUPFAM" id="SSF48208">
    <property type="entry name" value="Six-hairpin glycosidases"/>
    <property type="match status" value="1"/>
</dbReference>
<evidence type="ECO:0000259" key="3">
    <source>
        <dbReference type="Pfam" id="PF07971"/>
    </source>
</evidence>
<gene>
    <name evidence="5" type="ORF">TI39_contig354g00071</name>
</gene>
<dbReference type="GO" id="GO:0030246">
    <property type="term" value="F:carbohydrate binding"/>
    <property type="evidence" value="ECO:0007669"/>
    <property type="project" value="InterPro"/>
</dbReference>
<evidence type="ECO:0000256" key="2">
    <source>
        <dbReference type="SAM" id="SignalP"/>
    </source>
</evidence>
<protein>
    <submittedName>
        <fullName evidence="5">Alpha-1,2-mannosidase family protein</fullName>
    </submittedName>
</protein>
<dbReference type="PANTHER" id="PTHR12143:SF42">
    <property type="entry name" value="PUTATIVE SUBFAMILY (AFU_ORTHOLOGUE AFUA_6G13760)-RELATED"/>
    <property type="match status" value="1"/>
</dbReference>
<dbReference type="InterPro" id="IPR014718">
    <property type="entry name" value="GH-type_carb-bd"/>
</dbReference>
<dbReference type="GO" id="GO:0005975">
    <property type="term" value="P:carbohydrate metabolic process"/>
    <property type="evidence" value="ECO:0007669"/>
    <property type="project" value="InterPro"/>
</dbReference>
<dbReference type="Pfam" id="PF07971">
    <property type="entry name" value="Glyco_hydro_92"/>
    <property type="match status" value="1"/>
</dbReference>